<dbReference type="AlphaFoldDB" id="A0A943V1R8"/>
<proteinExistence type="predicted"/>
<evidence type="ECO:0000313" key="3">
    <source>
        <dbReference type="Proteomes" id="UP000727506"/>
    </source>
</evidence>
<keyword evidence="1" id="KW-1133">Transmembrane helix</keyword>
<comment type="caution">
    <text evidence="2">The sequence shown here is derived from an EMBL/GenBank/DDBJ whole genome shotgun (WGS) entry which is preliminary data.</text>
</comment>
<feature type="non-terminal residue" evidence="2">
    <location>
        <position position="1"/>
    </location>
</feature>
<organism evidence="2 3">
    <name type="scientific">Slackia piriformis</name>
    <dbReference type="NCBI Taxonomy" id="626934"/>
    <lineage>
        <taxon>Bacteria</taxon>
        <taxon>Bacillati</taxon>
        <taxon>Actinomycetota</taxon>
        <taxon>Coriobacteriia</taxon>
        <taxon>Eggerthellales</taxon>
        <taxon>Eggerthellaceae</taxon>
        <taxon>Slackia</taxon>
    </lineage>
</organism>
<evidence type="ECO:0000256" key="1">
    <source>
        <dbReference type="SAM" id="Phobius"/>
    </source>
</evidence>
<keyword evidence="1" id="KW-0812">Transmembrane</keyword>
<name>A0A943V1R8_9ACTN</name>
<protein>
    <submittedName>
        <fullName evidence="2">Uncharacterized protein</fullName>
    </submittedName>
</protein>
<keyword evidence="1" id="KW-0472">Membrane</keyword>
<reference evidence="2" key="1">
    <citation type="submission" date="2021-02" db="EMBL/GenBank/DDBJ databases">
        <title>Infant gut strain persistence is associated with maternal origin, phylogeny, and functional potential including surface adhesion and iron acquisition.</title>
        <authorList>
            <person name="Lou Y.C."/>
        </authorList>
    </citation>
    <scope>NUCLEOTIDE SEQUENCE</scope>
    <source>
        <strain evidence="2">L2_039_000G1_dasL2_039_000G1_concoct_11</strain>
    </source>
</reference>
<sequence>SLYPATSSSSVVYAGSSTMRKERSSILKAFPRAIVTAWFLLAEIQMFSGRLGVFYITIGAIPLLWRATGAQFSG</sequence>
<dbReference type="EMBL" id="JAGZSV010000218">
    <property type="protein sequence ID" value="MBS6941548.1"/>
    <property type="molecule type" value="Genomic_DNA"/>
</dbReference>
<accession>A0A943V1R8</accession>
<feature type="transmembrane region" description="Helical" evidence="1">
    <location>
        <begin position="53"/>
        <end position="72"/>
    </location>
</feature>
<gene>
    <name evidence="2" type="ORF">KH142_08805</name>
</gene>
<evidence type="ECO:0000313" key="2">
    <source>
        <dbReference type="EMBL" id="MBS6941548.1"/>
    </source>
</evidence>
<dbReference type="Proteomes" id="UP000727506">
    <property type="component" value="Unassembled WGS sequence"/>
</dbReference>